<reference evidence="2" key="1">
    <citation type="submission" date="2017-01" db="EMBL/GenBank/DDBJ databases">
        <authorList>
            <person name="Varghese N."/>
            <person name="Submissions S."/>
        </authorList>
    </citation>
    <scope>NUCLEOTIDE SEQUENCE [LARGE SCALE GENOMIC DNA]</scope>
    <source>
        <strain evidence="2">DSM 29430</strain>
    </source>
</reference>
<dbReference type="EMBL" id="FTOQ01000002">
    <property type="protein sequence ID" value="SIS67959.1"/>
    <property type="molecule type" value="Genomic_DNA"/>
</dbReference>
<dbReference type="OrthoDB" id="7860163at2"/>
<gene>
    <name evidence="1" type="ORF">SAMN05421759_102308</name>
</gene>
<dbReference type="Proteomes" id="UP000186684">
    <property type="component" value="Unassembled WGS sequence"/>
</dbReference>
<sequence>MPKLVESLLIRGYTKNDIGEEEFSVLESCVSWIAFCEQIEDSFDVLAKSFLEFETDLFSLSLEHFFSDISSLDDHENAFSEGRSRISLRVFSVLMAAKSYEERVYRLAKLLPNSKEVLVEFKSIFSNKFDSFFEYRLADALRNFAAHDSMPLSGYSVGYRIESGSTRITEADPKRQRNSLSPYLRAEKITNSKKINKKIIREIEEQGFEKIDLKILVRRYISCMYTAHSEVRRNTESLMEKASVEIEKSHARLETITGRPSDHAYAIRENDQGSALYISRRRCQNTHLKRSRWSQLNNAHYRYISTGIYKSGKTHTKNEKELYIPD</sequence>
<organism evidence="1 2">
    <name type="scientific">Roseivivax lentus</name>
    <dbReference type="NCBI Taxonomy" id="633194"/>
    <lineage>
        <taxon>Bacteria</taxon>
        <taxon>Pseudomonadati</taxon>
        <taxon>Pseudomonadota</taxon>
        <taxon>Alphaproteobacteria</taxon>
        <taxon>Rhodobacterales</taxon>
        <taxon>Roseobacteraceae</taxon>
        <taxon>Roseivivax</taxon>
    </lineage>
</organism>
<keyword evidence="2" id="KW-1185">Reference proteome</keyword>
<protein>
    <submittedName>
        <fullName evidence="1">Uncharacterized protein</fullName>
    </submittedName>
</protein>
<evidence type="ECO:0000313" key="1">
    <source>
        <dbReference type="EMBL" id="SIS67959.1"/>
    </source>
</evidence>
<dbReference type="RefSeq" id="WP_143526084.1">
    <property type="nucleotide sequence ID" value="NZ_FTOQ01000002.1"/>
</dbReference>
<dbReference type="STRING" id="633194.SAMN05421759_102308"/>
<proteinExistence type="predicted"/>
<evidence type="ECO:0000313" key="2">
    <source>
        <dbReference type="Proteomes" id="UP000186684"/>
    </source>
</evidence>
<accession>A0A1N7L276</accession>
<dbReference type="AlphaFoldDB" id="A0A1N7L276"/>
<name>A0A1N7L276_9RHOB</name>